<protein>
    <submittedName>
        <fullName evidence="2">Uncharacterized protein</fullName>
    </submittedName>
</protein>
<proteinExistence type="predicted"/>
<sequence>MASIILLASSELTPNPFKASPSSVAEILPSPLASNRLKILSQSAEFTPLSAIFVQLILIGIIDLELRAITSSSSSSSSSSSFFLFLFLSSLLHFFLYPSPLIIVVLPKIIGNGNSWCCLLVHRTDFC</sequence>
<accession>A0A9I9ECZ7</accession>
<name>A0A9I9ECZ7_CUCME</name>
<keyword evidence="1" id="KW-1133">Transmembrane helix</keyword>
<evidence type="ECO:0000256" key="1">
    <source>
        <dbReference type="SAM" id="Phobius"/>
    </source>
</evidence>
<evidence type="ECO:0000313" key="2">
    <source>
        <dbReference type="EnsemblPlants" id="MELO3C032035.2.1"/>
    </source>
</evidence>
<reference evidence="2" key="1">
    <citation type="submission" date="2023-03" db="UniProtKB">
        <authorList>
            <consortium name="EnsemblPlants"/>
        </authorList>
    </citation>
    <scope>IDENTIFICATION</scope>
</reference>
<feature type="transmembrane region" description="Helical" evidence="1">
    <location>
        <begin position="82"/>
        <end position="106"/>
    </location>
</feature>
<organism evidence="2">
    <name type="scientific">Cucumis melo</name>
    <name type="common">Muskmelon</name>
    <dbReference type="NCBI Taxonomy" id="3656"/>
    <lineage>
        <taxon>Eukaryota</taxon>
        <taxon>Viridiplantae</taxon>
        <taxon>Streptophyta</taxon>
        <taxon>Embryophyta</taxon>
        <taxon>Tracheophyta</taxon>
        <taxon>Spermatophyta</taxon>
        <taxon>Magnoliopsida</taxon>
        <taxon>eudicotyledons</taxon>
        <taxon>Gunneridae</taxon>
        <taxon>Pentapetalae</taxon>
        <taxon>rosids</taxon>
        <taxon>fabids</taxon>
        <taxon>Cucurbitales</taxon>
        <taxon>Cucurbitaceae</taxon>
        <taxon>Benincaseae</taxon>
        <taxon>Cucumis</taxon>
    </lineage>
</organism>
<dbReference type="EnsemblPlants" id="MELO3C032035.2.1">
    <property type="protein sequence ID" value="MELO3C032035.2.1"/>
    <property type="gene ID" value="MELO3C032035.2"/>
</dbReference>
<dbReference type="Gramene" id="MELO3C032035.2.1">
    <property type="protein sequence ID" value="MELO3C032035.2.1"/>
    <property type="gene ID" value="MELO3C032035.2"/>
</dbReference>
<keyword evidence="1" id="KW-0472">Membrane</keyword>
<feature type="transmembrane region" description="Helical" evidence="1">
    <location>
        <begin position="49"/>
        <end position="70"/>
    </location>
</feature>
<keyword evidence="1" id="KW-0812">Transmembrane</keyword>
<dbReference type="AlphaFoldDB" id="A0A9I9ECZ7"/>